<evidence type="ECO:0000313" key="1">
    <source>
        <dbReference type="EMBL" id="AVL46826.1"/>
    </source>
</evidence>
<evidence type="ECO:0000313" key="2">
    <source>
        <dbReference type="Proteomes" id="UP000239717"/>
    </source>
</evidence>
<dbReference type="Gene3D" id="1.10.10.60">
    <property type="entry name" value="Homeodomain-like"/>
    <property type="match status" value="1"/>
</dbReference>
<accession>A0AAD0MG64</accession>
<gene>
    <name evidence="1" type="ORF">CEP74_02955</name>
</gene>
<dbReference type="EMBL" id="CP027403">
    <property type="protein sequence ID" value="AVL46826.1"/>
    <property type="molecule type" value="Genomic_DNA"/>
</dbReference>
<dbReference type="OMA" id="YNWEKTK"/>
<sequence length="77" mass="9355">MDKKEIAKRINVSLGTLYNWEKTKPELIKLISYGLKYERNEIETNEISKYFEQLEKIEQEFYLSEIKANVLRKKLRK</sequence>
<organism evidence="1 2">
    <name type="scientific">Campylobacter jejuni subsp. doylei</name>
    <dbReference type="NCBI Taxonomy" id="32021"/>
    <lineage>
        <taxon>Bacteria</taxon>
        <taxon>Pseudomonadati</taxon>
        <taxon>Campylobacterota</taxon>
        <taxon>Epsilonproteobacteria</taxon>
        <taxon>Campylobacterales</taxon>
        <taxon>Campylobacteraceae</taxon>
        <taxon>Campylobacter</taxon>
    </lineage>
</organism>
<proteinExistence type="predicted"/>
<dbReference type="Proteomes" id="UP000239717">
    <property type="component" value="Chromosome"/>
</dbReference>
<reference evidence="2" key="1">
    <citation type="submission" date="2018-03" db="EMBL/GenBank/DDBJ databases">
        <title>FDA dAtabase for Regulatory Grade micrObial Sequences (FDA-ARGOS): Supporting development and validation of Infectious Disease Dx tests.</title>
        <authorList>
            <person name="Kerrigan L."/>
            <person name="Tallon L."/>
            <person name="Sadzewicz L."/>
            <person name="Sengamalay N."/>
            <person name="Ott S."/>
            <person name="Godinez A."/>
            <person name="Nagaraj S."/>
            <person name="Vavikolanu K."/>
            <person name="Vyas G."/>
            <person name="Nadendla S."/>
            <person name="George J."/>
            <person name="Sichtig H."/>
        </authorList>
    </citation>
    <scope>NUCLEOTIDE SEQUENCE [LARGE SCALE GENOMIC DNA]</scope>
    <source>
        <strain evidence="2">FDAARGOS_295</strain>
    </source>
</reference>
<protein>
    <submittedName>
        <fullName evidence="1">TetR/AcrR family transcriptional regulator</fullName>
    </submittedName>
</protein>
<dbReference type="AlphaFoldDB" id="A0AAD0MG64"/>
<name>A0AAD0MG64_CAMJU</name>